<sequence>MVKWIGPASAFALVALLTADARTSLCEDPPTSPLSLITLSATVKDEKCHIHGSQHPEDMDNPGAVKTFSLYDTDDEGGVIDRMAEVRGGRDLHVVHDRLMRHVEALPVDYCKLTDEHVDALGYLMGQYQKYRDDLLRLRADAKRFRVGLMEQVADTGLLPDGFADLEAEITYMRIRELRPEKVMELSPNCGWSTHYLLSALRDNGAGELHSYDLVDCSLKVLNAVSPDLVEGRWYFHQGDAFQSHLTKDTADSFDYFFIDSEHTFEFATRIIDTLFRTRRRDLPLRGGVHDSYNNNDKPSSEFQAFLEFFAGQSGERRMFTASPYKSMPFYATIMRIREELGVSSGGAEDNVAPCKWTVYANGMVFFDLYR</sequence>
<dbReference type="Proteomes" id="UP001165160">
    <property type="component" value="Unassembled WGS sequence"/>
</dbReference>
<keyword evidence="3" id="KW-1185">Reference proteome</keyword>
<organism evidence="2 3">
    <name type="scientific">Triparma verrucosa</name>
    <dbReference type="NCBI Taxonomy" id="1606542"/>
    <lineage>
        <taxon>Eukaryota</taxon>
        <taxon>Sar</taxon>
        <taxon>Stramenopiles</taxon>
        <taxon>Ochrophyta</taxon>
        <taxon>Bolidophyceae</taxon>
        <taxon>Parmales</taxon>
        <taxon>Triparmaceae</taxon>
        <taxon>Triparma</taxon>
    </lineage>
</organism>
<evidence type="ECO:0008006" key="4">
    <source>
        <dbReference type="Google" id="ProtNLM"/>
    </source>
</evidence>
<dbReference type="AlphaFoldDB" id="A0A9W7F560"/>
<proteinExistence type="predicted"/>
<name>A0A9W7F560_9STRA</name>
<dbReference type="Pfam" id="PF13578">
    <property type="entry name" value="Methyltransf_24"/>
    <property type="match status" value="1"/>
</dbReference>
<accession>A0A9W7F560</accession>
<reference evidence="3" key="1">
    <citation type="journal article" date="2023" name="Commun. Biol.">
        <title>Genome analysis of Parmales, the sister group of diatoms, reveals the evolutionary specialization of diatoms from phago-mixotrophs to photoautotrophs.</title>
        <authorList>
            <person name="Ban H."/>
            <person name="Sato S."/>
            <person name="Yoshikawa S."/>
            <person name="Yamada K."/>
            <person name="Nakamura Y."/>
            <person name="Ichinomiya M."/>
            <person name="Sato N."/>
            <person name="Blanc-Mathieu R."/>
            <person name="Endo H."/>
            <person name="Kuwata A."/>
            <person name="Ogata H."/>
        </authorList>
    </citation>
    <scope>NUCLEOTIDE SEQUENCE [LARGE SCALE GENOMIC DNA]</scope>
    <source>
        <strain evidence="3">NIES 3699</strain>
    </source>
</reference>
<feature type="signal peptide" evidence="1">
    <location>
        <begin position="1"/>
        <end position="26"/>
    </location>
</feature>
<protein>
    <recommendedName>
        <fullName evidence="4">Methyltransferase domain-containing protein</fullName>
    </recommendedName>
</protein>
<dbReference type="Gene3D" id="3.40.50.150">
    <property type="entry name" value="Vaccinia Virus protein VP39"/>
    <property type="match status" value="1"/>
</dbReference>
<evidence type="ECO:0000313" key="2">
    <source>
        <dbReference type="EMBL" id="GMI02741.1"/>
    </source>
</evidence>
<dbReference type="EMBL" id="BRXX01000288">
    <property type="protein sequence ID" value="GMI02741.1"/>
    <property type="molecule type" value="Genomic_DNA"/>
</dbReference>
<gene>
    <name evidence="2" type="ORF">TrVE_jg12319</name>
</gene>
<keyword evidence="1" id="KW-0732">Signal</keyword>
<evidence type="ECO:0000256" key="1">
    <source>
        <dbReference type="SAM" id="SignalP"/>
    </source>
</evidence>
<evidence type="ECO:0000313" key="3">
    <source>
        <dbReference type="Proteomes" id="UP001165160"/>
    </source>
</evidence>
<dbReference type="SUPFAM" id="SSF53335">
    <property type="entry name" value="S-adenosyl-L-methionine-dependent methyltransferases"/>
    <property type="match status" value="1"/>
</dbReference>
<feature type="chain" id="PRO_5040907875" description="Methyltransferase domain-containing protein" evidence="1">
    <location>
        <begin position="27"/>
        <end position="371"/>
    </location>
</feature>
<comment type="caution">
    <text evidence="2">The sequence shown here is derived from an EMBL/GenBank/DDBJ whole genome shotgun (WGS) entry which is preliminary data.</text>
</comment>
<dbReference type="InterPro" id="IPR029063">
    <property type="entry name" value="SAM-dependent_MTases_sf"/>
</dbReference>